<dbReference type="InterPro" id="IPR050172">
    <property type="entry name" value="SsuD_RutA_monooxygenase"/>
</dbReference>
<evidence type="ECO:0000259" key="5">
    <source>
        <dbReference type="Pfam" id="PF00296"/>
    </source>
</evidence>
<dbReference type="GO" id="GO:0008726">
    <property type="term" value="F:alkanesulfonate monooxygenase activity"/>
    <property type="evidence" value="ECO:0007669"/>
    <property type="project" value="TreeGrafter"/>
</dbReference>
<protein>
    <recommendedName>
        <fullName evidence="5">Luciferase-like domain-containing protein</fullName>
    </recommendedName>
</protein>
<proteinExistence type="predicted"/>
<name>A0A382JBE1_9ZZZZ</name>
<keyword evidence="4" id="KW-0503">Monooxygenase</keyword>
<evidence type="ECO:0000313" key="6">
    <source>
        <dbReference type="EMBL" id="SVC08915.1"/>
    </source>
</evidence>
<dbReference type="NCBIfam" id="TIGR03619">
    <property type="entry name" value="F420_Rv2161c"/>
    <property type="match status" value="1"/>
</dbReference>
<keyword evidence="1" id="KW-0285">Flavoprotein</keyword>
<gene>
    <name evidence="6" type="ORF">METZ01_LOCUS261769</name>
</gene>
<dbReference type="GO" id="GO:0046306">
    <property type="term" value="P:alkanesulfonate catabolic process"/>
    <property type="evidence" value="ECO:0007669"/>
    <property type="project" value="TreeGrafter"/>
</dbReference>
<evidence type="ECO:0000256" key="1">
    <source>
        <dbReference type="ARBA" id="ARBA00022630"/>
    </source>
</evidence>
<reference evidence="6" key="1">
    <citation type="submission" date="2018-05" db="EMBL/GenBank/DDBJ databases">
        <authorList>
            <person name="Lanie J.A."/>
            <person name="Ng W.-L."/>
            <person name="Kazmierczak K.M."/>
            <person name="Andrzejewski T.M."/>
            <person name="Davidsen T.M."/>
            <person name="Wayne K.J."/>
            <person name="Tettelin H."/>
            <person name="Glass J.I."/>
            <person name="Rusch D."/>
            <person name="Podicherti R."/>
            <person name="Tsui H.-C.T."/>
            <person name="Winkler M.E."/>
        </authorList>
    </citation>
    <scope>NUCLEOTIDE SEQUENCE</scope>
</reference>
<dbReference type="SUPFAM" id="SSF51679">
    <property type="entry name" value="Bacterial luciferase-like"/>
    <property type="match status" value="1"/>
</dbReference>
<keyword evidence="3" id="KW-0560">Oxidoreductase</keyword>
<dbReference type="PANTHER" id="PTHR42847:SF4">
    <property type="entry name" value="ALKANESULFONATE MONOOXYGENASE-RELATED"/>
    <property type="match status" value="1"/>
</dbReference>
<accession>A0A382JBE1</accession>
<keyword evidence="2" id="KW-0288">FMN</keyword>
<dbReference type="Pfam" id="PF00296">
    <property type="entry name" value="Bac_luciferase"/>
    <property type="match status" value="1"/>
</dbReference>
<dbReference type="EMBL" id="UINC01072925">
    <property type="protein sequence ID" value="SVC08915.1"/>
    <property type="molecule type" value="Genomic_DNA"/>
</dbReference>
<dbReference type="PANTHER" id="PTHR42847">
    <property type="entry name" value="ALKANESULFONATE MONOOXYGENASE"/>
    <property type="match status" value="1"/>
</dbReference>
<dbReference type="InterPro" id="IPR036661">
    <property type="entry name" value="Luciferase-like_sf"/>
</dbReference>
<evidence type="ECO:0000256" key="4">
    <source>
        <dbReference type="ARBA" id="ARBA00023033"/>
    </source>
</evidence>
<organism evidence="6">
    <name type="scientific">marine metagenome</name>
    <dbReference type="NCBI Taxonomy" id="408172"/>
    <lineage>
        <taxon>unclassified sequences</taxon>
        <taxon>metagenomes</taxon>
        <taxon>ecological metagenomes</taxon>
    </lineage>
</organism>
<evidence type="ECO:0000256" key="2">
    <source>
        <dbReference type="ARBA" id="ARBA00022643"/>
    </source>
</evidence>
<dbReference type="InterPro" id="IPR011251">
    <property type="entry name" value="Luciferase-like_dom"/>
</dbReference>
<feature type="non-terminal residue" evidence="6">
    <location>
        <position position="1"/>
    </location>
</feature>
<dbReference type="Gene3D" id="3.20.20.30">
    <property type="entry name" value="Luciferase-like domain"/>
    <property type="match status" value="1"/>
</dbReference>
<sequence length="244" mass="27327">GYLAGITDRIKLLTSILVIPHRPAILAAKMISSLDVMSNGRVILGIGAGWMREEFEAIDAPDFNARGRVTDEYLRAFRKLWTEQNPTFRGEHVNFENLIFEPKPLQRNGPRIWAGGESKAAKRRAATVADGWYPVGNNPKFPLDTIERYMVAQDEVRDLSLKADRDPASLDFAYWAIWPWTGEAEATTDGSRRLLTGTAEDLISDIRRFEDCGVSSLSIMVLGASLDKTLDNIDRFANQIISKI</sequence>
<dbReference type="InterPro" id="IPR019921">
    <property type="entry name" value="Lucif-like_OxRdtase_Rv2161c"/>
</dbReference>
<evidence type="ECO:0000256" key="3">
    <source>
        <dbReference type="ARBA" id="ARBA00023002"/>
    </source>
</evidence>
<feature type="domain" description="Luciferase-like" evidence="5">
    <location>
        <begin position="1"/>
        <end position="173"/>
    </location>
</feature>
<dbReference type="AlphaFoldDB" id="A0A382JBE1"/>